<evidence type="ECO:0000313" key="1">
    <source>
        <dbReference type="EMBL" id="KAJ7986864.1"/>
    </source>
</evidence>
<dbReference type="EMBL" id="CM055760">
    <property type="protein sequence ID" value="KAJ7986864.1"/>
    <property type="molecule type" value="Genomic_DNA"/>
</dbReference>
<proteinExistence type="predicted"/>
<organism evidence="1 2">
    <name type="scientific">Dallia pectoralis</name>
    <name type="common">Alaska blackfish</name>
    <dbReference type="NCBI Taxonomy" id="75939"/>
    <lineage>
        <taxon>Eukaryota</taxon>
        <taxon>Metazoa</taxon>
        <taxon>Chordata</taxon>
        <taxon>Craniata</taxon>
        <taxon>Vertebrata</taxon>
        <taxon>Euteleostomi</taxon>
        <taxon>Actinopterygii</taxon>
        <taxon>Neopterygii</taxon>
        <taxon>Teleostei</taxon>
        <taxon>Protacanthopterygii</taxon>
        <taxon>Esociformes</taxon>
        <taxon>Umbridae</taxon>
        <taxon>Dallia</taxon>
    </lineage>
</organism>
<sequence length="110" mass="12024">MASVSVWTCTSGYASQTGDNGGSGWPAELGEELERACVRAPVYARPTRVDISRHHVWSSTRHKGLAARSPNTSHLPERRRAPEPCGANKRAVVSNNKLENGVINSRLRMT</sequence>
<reference evidence="1" key="1">
    <citation type="submission" date="2021-05" db="EMBL/GenBank/DDBJ databases">
        <authorList>
            <person name="Pan Q."/>
            <person name="Jouanno E."/>
            <person name="Zahm M."/>
            <person name="Klopp C."/>
            <person name="Cabau C."/>
            <person name="Louis A."/>
            <person name="Berthelot C."/>
            <person name="Parey E."/>
            <person name="Roest Crollius H."/>
            <person name="Montfort J."/>
            <person name="Robinson-Rechavi M."/>
            <person name="Bouchez O."/>
            <person name="Lampietro C."/>
            <person name="Lopez Roques C."/>
            <person name="Donnadieu C."/>
            <person name="Postlethwait J."/>
            <person name="Bobe J."/>
            <person name="Dillon D."/>
            <person name="Chandos A."/>
            <person name="von Hippel F."/>
            <person name="Guiguen Y."/>
        </authorList>
    </citation>
    <scope>NUCLEOTIDE SEQUENCE</scope>
    <source>
        <strain evidence="1">YG-Jan2019</strain>
    </source>
</reference>
<evidence type="ECO:0000313" key="2">
    <source>
        <dbReference type="Proteomes" id="UP001157502"/>
    </source>
</evidence>
<accession>A0ACC2F6A9</accession>
<gene>
    <name evidence="1" type="ORF">DPEC_G00332830</name>
</gene>
<dbReference type="Proteomes" id="UP001157502">
    <property type="component" value="Chromosome 33"/>
</dbReference>
<name>A0ACC2F6A9_DALPE</name>
<protein>
    <submittedName>
        <fullName evidence="1">Uncharacterized protein</fullName>
    </submittedName>
</protein>
<keyword evidence="2" id="KW-1185">Reference proteome</keyword>
<comment type="caution">
    <text evidence="1">The sequence shown here is derived from an EMBL/GenBank/DDBJ whole genome shotgun (WGS) entry which is preliminary data.</text>
</comment>